<protein>
    <submittedName>
        <fullName evidence="2">UPF0716 family protein affecting phage T7 exclusion</fullName>
    </submittedName>
</protein>
<name>A0ABV3XW87_9RHOB</name>
<organism evidence="2 3">
    <name type="scientific">Rhodovulum iodosum</name>
    <dbReference type="NCBI Taxonomy" id="68291"/>
    <lineage>
        <taxon>Bacteria</taxon>
        <taxon>Pseudomonadati</taxon>
        <taxon>Pseudomonadota</taxon>
        <taxon>Alphaproteobacteria</taxon>
        <taxon>Rhodobacterales</taxon>
        <taxon>Paracoccaceae</taxon>
        <taxon>Rhodovulum</taxon>
    </lineage>
</organism>
<keyword evidence="1" id="KW-1133">Transmembrane helix</keyword>
<comment type="caution">
    <text evidence="2">The sequence shown here is derived from an EMBL/GenBank/DDBJ whole genome shotgun (WGS) entry which is preliminary data.</text>
</comment>
<keyword evidence="1" id="KW-0812">Transmembrane</keyword>
<gene>
    <name evidence="2" type="ORF">Ga0609869_002970</name>
</gene>
<evidence type="ECO:0000313" key="3">
    <source>
        <dbReference type="Proteomes" id="UP001560019"/>
    </source>
</evidence>
<reference evidence="2 3" key="1">
    <citation type="submission" date="2024-06" db="EMBL/GenBank/DDBJ databases">
        <title>Genome of Rhodovulum iodosum, a marine photoferrotroph.</title>
        <authorList>
            <person name="Bianchini G."/>
            <person name="Nikeleit V."/>
            <person name="Kappler A."/>
            <person name="Bryce C."/>
            <person name="Sanchez-Baracaldo P."/>
        </authorList>
    </citation>
    <scope>NUCLEOTIDE SEQUENCE [LARGE SCALE GENOMIC DNA]</scope>
    <source>
        <strain evidence="2 3">UT/N1</strain>
    </source>
</reference>
<dbReference type="EMBL" id="JBEHHI010000003">
    <property type="protein sequence ID" value="MEX5729617.1"/>
    <property type="molecule type" value="Genomic_DNA"/>
</dbReference>
<proteinExistence type="predicted"/>
<evidence type="ECO:0000313" key="2">
    <source>
        <dbReference type="EMBL" id="MEX5729617.1"/>
    </source>
</evidence>
<dbReference type="Proteomes" id="UP001560019">
    <property type="component" value="Unassembled WGS sequence"/>
</dbReference>
<accession>A0ABV3XW87</accession>
<keyword evidence="3" id="KW-1185">Reference proteome</keyword>
<sequence>MTFREDHEIHQRRFGRNLGVGLALAVFVAVVFGLTLAKVSGGGNIQGYDHSVRPALLPAEGE</sequence>
<evidence type="ECO:0000256" key="1">
    <source>
        <dbReference type="SAM" id="Phobius"/>
    </source>
</evidence>
<keyword evidence="1" id="KW-0472">Membrane</keyword>
<feature type="transmembrane region" description="Helical" evidence="1">
    <location>
        <begin position="20"/>
        <end position="39"/>
    </location>
</feature>
<dbReference type="RefSeq" id="WP_125403734.1">
    <property type="nucleotide sequence ID" value="NZ_JBEHHI010000003.1"/>
</dbReference>